<reference evidence="1" key="1">
    <citation type="submission" date="2022-03" db="EMBL/GenBank/DDBJ databases">
        <title>ESBL-producing Moellerella wisconsensis and Escherichia marmotae isolated from wild game meat.</title>
        <authorList>
            <person name="Biggel M."/>
        </authorList>
    </citation>
    <scope>NUCLEOTIDE SEQUENCE</scope>
    <source>
        <strain evidence="1">W51</strain>
        <plasmid evidence="1">pW51-a</plasmid>
    </source>
</reference>
<sequence length="172" mass="19246">MMVYVLIAIIVILLRFLYVLDNNNRTYLWKLTNKMIVMSDSLNIVTSPHHLGAIPVLIRTLVKNLEHNRAAAIAYLQLNIPNSPEANTIACELRYTQASAKQGLCRVVVLLVDLERKGQNVCRLVDALRVTDLDADDVYTALDERYPSGGQHTPLLLLSDSIPGHWDLGGKK</sequence>
<dbReference type="RefSeq" id="WP_011039669.1">
    <property type="nucleotide sequence ID" value="NZ_CAWQWN010000002.1"/>
</dbReference>
<dbReference type="Proteomes" id="UP000829116">
    <property type="component" value="Plasmid pW51-a"/>
</dbReference>
<evidence type="ECO:0000313" key="1">
    <source>
        <dbReference type="EMBL" id="UNH32482.1"/>
    </source>
</evidence>
<evidence type="ECO:0000313" key="2">
    <source>
        <dbReference type="Proteomes" id="UP000829116"/>
    </source>
</evidence>
<name>A0A9Q8Q5V5_9GAMM</name>
<dbReference type="EMBL" id="CP093246">
    <property type="protein sequence ID" value="UNH32482.1"/>
    <property type="molecule type" value="Genomic_DNA"/>
</dbReference>
<accession>A0A9Q8Q5V5</accession>
<dbReference type="AlphaFoldDB" id="A0A9Q8Q5V5"/>
<protein>
    <submittedName>
        <fullName evidence="1">Uncharacterized protein</fullName>
    </submittedName>
</protein>
<organism evidence="1 2">
    <name type="scientific">Moellerella wisconsensis</name>
    <dbReference type="NCBI Taxonomy" id="158849"/>
    <lineage>
        <taxon>Bacteria</taxon>
        <taxon>Pseudomonadati</taxon>
        <taxon>Pseudomonadota</taxon>
        <taxon>Gammaproteobacteria</taxon>
        <taxon>Enterobacterales</taxon>
        <taxon>Morganellaceae</taxon>
        <taxon>Moellerella</taxon>
    </lineage>
</organism>
<geneLocation type="plasmid" evidence="1 2">
    <name>pW51-a</name>
</geneLocation>
<gene>
    <name evidence="1" type="ORF">MNY72_17310</name>
</gene>
<proteinExistence type="predicted"/>
<keyword evidence="1" id="KW-0614">Plasmid</keyword>